<feature type="transmembrane region" description="Helical" evidence="5">
    <location>
        <begin position="78"/>
        <end position="105"/>
    </location>
</feature>
<proteinExistence type="predicted"/>
<feature type="transmembrane region" description="Helical" evidence="5">
    <location>
        <begin position="45"/>
        <end position="66"/>
    </location>
</feature>
<protein>
    <recommendedName>
        <fullName evidence="8">FAR-17a/AIG1-like protein</fullName>
    </recommendedName>
</protein>
<dbReference type="GO" id="GO:0016020">
    <property type="term" value="C:membrane"/>
    <property type="evidence" value="ECO:0007669"/>
    <property type="project" value="InterPro"/>
</dbReference>
<evidence type="ECO:0000313" key="6">
    <source>
        <dbReference type="EMBL" id="CAA7271803.1"/>
    </source>
</evidence>
<feature type="transmembrane region" description="Helical" evidence="5">
    <location>
        <begin position="202"/>
        <end position="223"/>
    </location>
</feature>
<evidence type="ECO:0000256" key="4">
    <source>
        <dbReference type="ARBA" id="ARBA00023136"/>
    </source>
</evidence>
<evidence type="ECO:0008006" key="8">
    <source>
        <dbReference type="Google" id="ProtNLM"/>
    </source>
</evidence>
<dbReference type="GO" id="GO:0012505">
    <property type="term" value="C:endomembrane system"/>
    <property type="evidence" value="ECO:0007669"/>
    <property type="project" value="UniProtKB-SubCell"/>
</dbReference>
<organism evidence="6 7">
    <name type="scientific">Cyclocybe aegerita</name>
    <name type="common">Black poplar mushroom</name>
    <name type="synonym">Agrocybe aegerita</name>
    <dbReference type="NCBI Taxonomy" id="1973307"/>
    <lineage>
        <taxon>Eukaryota</taxon>
        <taxon>Fungi</taxon>
        <taxon>Dikarya</taxon>
        <taxon>Basidiomycota</taxon>
        <taxon>Agaricomycotina</taxon>
        <taxon>Agaricomycetes</taxon>
        <taxon>Agaricomycetidae</taxon>
        <taxon>Agaricales</taxon>
        <taxon>Agaricineae</taxon>
        <taxon>Bolbitiaceae</taxon>
        <taxon>Cyclocybe</taxon>
    </lineage>
</organism>
<evidence type="ECO:0000256" key="2">
    <source>
        <dbReference type="ARBA" id="ARBA00022692"/>
    </source>
</evidence>
<evidence type="ECO:0000256" key="3">
    <source>
        <dbReference type="ARBA" id="ARBA00022989"/>
    </source>
</evidence>
<evidence type="ECO:0000256" key="5">
    <source>
        <dbReference type="SAM" id="Phobius"/>
    </source>
</evidence>
<keyword evidence="4 5" id="KW-0472">Membrane</keyword>
<dbReference type="PANTHER" id="PTHR10989:SF16">
    <property type="entry name" value="AT02829P-RELATED"/>
    <property type="match status" value="1"/>
</dbReference>
<gene>
    <name evidence="6" type="ORF">AAE3_LOCUS13831</name>
</gene>
<dbReference type="OrthoDB" id="1898221at2759"/>
<keyword evidence="7" id="KW-1185">Reference proteome</keyword>
<dbReference type="AlphaFoldDB" id="A0A8S0X9V4"/>
<feature type="transmembrane region" description="Helical" evidence="5">
    <location>
        <begin position="136"/>
        <end position="153"/>
    </location>
</feature>
<reference evidence="6 7" key="1">
    <citation type="submission" date="2020-01" db="EMBL/GenBank/DDBJ databases">
        <authorList>
            <person name="Gupta K D."/>
        </authorList>
    </citation>
    <scope>NUCLEOTIDE SEQUENCE [LARGE SCALE GENOMIC DNA]</scope>
</reference>
<comment type="caution">
    <text evidence="6">The sequence shown here is derived from an EMBL/GenBank/DDBJ whole genome shotgun (WGS) entry which is preliminary data.</text>
</comment>
<evidence type="ECO:0000313" key="7">
    <source>
        <dbReference type="Proteomes" id="UP000467700"/>
    </source>
</evidence>
<feature type="transmembrane region" description="Helical" evidence="5">
    <location>
        <begin position="165"/>
        <end position="182"/>
    </location>
</feature>
<keyword evidence="3 5" id="KW-1133">Transmembrane helix</keyword>
<dbReference type="Proteomes" id="UP000467700">
    <property type="component" value="Unassembled WGS sequence"/>
</dbReference>
<accession>A0A8S0X9V4</accession>
<dbReference type="EMBL" id="CACVBS010000112">
    <property type="protein sequence ID" value="CAA7271803.1"/>
    <property type="molecule type" value="Genomic_DNA"/>
</dbReference>
<dbReference type="InterPro" id="IPR006838">
    <property type="entry name" value="ADTRP_AIG1"/>
</dbReference>
<comment type="subcellular location">
    <subcellularLocation>
        <location evidence="1">Endomembrane system</location>
        <topology evidence="1">Multi-pass membrane protein</topology>
    </subcellularLocation>
</comment>
<evidence type="ECO:0000256" key="1">
    <source>
        <dbReference type="ARBA" id="ARBA00004127"/>
    </source>
</evidence>
<name>A0A8S0X9V4_CYCAE</name>
<sequence>MANLFFRALLHGKALATMTYGYRSLGGLAIDTFIRNQYGGHFQYLTIQGLAVAWLTMVASLFSDLFPSIRAARSIKRYLMIMAMPLAVVISSIYWTLLVFFPALIIQKNLSGPSGAVPSSSTNATPEFRLPLTIDLALHAAPALSIILDFFVFERKYNKNEVEAGAPVAISLYALGYTLWVEHCAQKNDGIFPYPFLTESTLPIRIGIYVGAAGLATVSFKLFNSLHS</sequence>
<dbReference type="Pfam" id="PF04750">
    <property type="entry name" value="Far-17a_AIG1"/>
    <property type="match status" value="1"/>
</dbReference>
<dbReference type="PANTHER" id="PTHR10989">
    <property type="entry name" value="ANDROGEN-INDUCED PROTEIN 1-RELATED"/>
    <property type="match status" value="1"/>
</dbReference>
<keyword evidence="2 5" id="KW-0812">Transmembrane</keyword>